<dbReference type="AlphaFoldDB" id="W1NX99"/>
<dbReference type="InterPro" id="IPR006121">
    <property type="entry name" value="HMA_dom"/>
</dbReference>
<organism evidence="3 4">
    <name type="scientific">Amborella trichopoda</name>
    <dbReference type="NCBI Taxonomy" id="13333"/>
    <lineage>
        <taxon>Eukaryota</taxon>
        <taxon>Viridiplantae</taxon>
        <taxon>Streptophyta</taxon>
        <taxon>Embryophyta</taxon>
        <taxon>Tracheophyta</taxon>
        <taxon>Spermatophyta</taxon>
        <taxon>Magnoliopsida</taxon>
        <taxon>Amborellales</taxon>
        <taxon>Amborellaceae</taxon>
        <taxon>Amborella</taxon>
    </lineage>
</organism>
<proteinExistence type="predicted"/>
<dbReference type="GO" id="GO:0046872">
    <property type="term" value="F:metal ion binding"/>
    <property type="evidence" value="ECO:0007669"/>
    <property type="project" value="InterPro"/>
</dbReference>
<dbReference type="EMBL" id="KI394931">
    <property type="protein sequence ID" value="ERN00273.1"/>
    <property type="molecule type" value="Genomic_DNA"/>
</dbReference>
<dbReference type="Gramene" id="ERN00273">
    <property type="protein sequence ID" value="ERN00273"/>
    <property type="gene ID" value="AMTR_s00474p00009440"/>
</dbReference>
<feature type="non-terminal residue" evidence="3">
    <location>
        <position position="61"/>
    </location>
</feature>
<gene>
    <name evidence="3" type="ORF">AMTR_s00474p00009440</name>
</gene>
<evidence type="ECO:0000259" key="2">
    <source>
        <dbReference type="PROSITE" id="PS50846"/>
    </source>
</evidence>
<dbReference type="HOGENOM" id="CLU_2929553_0_0_1"/>
<dbReference type="PROSITE" id="PS50846">
    <property type="entry name" value="HMA_2"/>
    <property type="match status" value="1"/>
</dbReference>
<reference evidence="4" key="1">
    <citation type="journal article" date="2013" name="Science">
        <title>The Amborella genome and the evolution of flowering plants.</title>
        <authorList>
            <consortium name="Amborella Genome Project"/>
        </authorList>
    </citation>
    <scope>NUCLEOTIDE SEQUENCE [LARGE SCALE GENOMIC DNA]</scope>
</reference>
<feature type="region of interest" description="Disordered" evidence="1">
    <location>
        <begin position="1"/>
        <end position="38"/>
    </location>
</feature>
<name>W1NX99_AMBTC</name>
<protein>
    <recommendedName>
        <fullName evidence="2">HMA domain-containing protein</fullName>
    </recommendedName>
</protein>
<dbReference type="Proteomes" id="UP000017836">
    <property type="component" value="Unassembled WGS sequence"/>
</dbReference>
<evidence type="ECO:0000313" key="4">
    <source>
        <dbReference type="Proteomes" id="UP000017836"/>
    </source>
</evidence>
<dbReference type="Gene3D" id="3.30.70.100">
    <property type="match status" value="1"/>
</dbReference>
<dbReference type="CDD" id="cd00371">
    <property type="entry name" value="HMA"/>
    <property type="match status" value="1"/>
</dbReference>
<sequence>MGEEKKEEEKKEEKKEENKEEEKKGVEKKEEEGNPNEVILKVDMHCEGCARKVQRSLKGFE</sequence>
<evidence type="ECO:0000256" key="1">
    <source>
        <dbReference type="SAM" id="MobiDB-lite"/>
    </source>
</evidence>
<evidence type="ECO:0000313" key="3">
    <source>
        <dbReference type="EMBL" id="ERN00273.1"/>
    </source>
</evidence>
<dbReference type="SUPFAM" id="SSF55008">
    <property type="entry name" value="HMA, heavy metal-associated domain"/>
    <property type="match status" value="1"/>
</dbReference>
<accession>W1NX99</accession>
<keyword evidence="4" id="KW-1185">Reference proteome</keyword>
<dbReference type="Pfam" id="PF00403">
    <property type="entry name" value="HMA"/>
    <property type="match status" value="1"/>
</dbReference>
<feature type="domain" description="HMA" evidence="2">
    <location>
        <begin position="35"/>
        <end position="61"/>
    </location>
</feature>
<dbReference type="InterPro" id="IPR036163">
    <property type="entry name" value="HMA_dom_sf"/>
</dbReference>
<feature type="compositionally biased region" description="Basic and acidic residues" evidence="1">
    <location>
        <begin position="1"/>
        <end position="32"/>
    </location>
</feature>